<evidence type="ECO:0000256" key="3">
    <source>
        <dbReference type="PROSITE-ProRule" id="PRU00023"/>
    </source>
</evidence>
<dbReference type="EMBL" id="CADCXV010001016">
    <property type="protein sequence ID" value="CAB0040282.1"/>
    <property type="molecule type" value="Genomic_DNA"/>
</dbReference>
<evidence type="ECO:0000256" key="1">
    <source>
        <dbReference type="ARBA" id="ARBA00022737"/>
    </source>
</evidence>
<dbReference type="SUPFAM" id="SSF48403">
    <property type="entry name" value="Ankyrin repeat"/>
    <property type="match status" value="1"/>
</dbReference>
<keyword evidence="1" id="KW-0677">Repeat</keyword>
<dbReference type="PROSITE" id="PS50088">
    <property type="entry name" value="ANK_REPEAT"/>
    <property type="match status" value="4"/>
</dbReference>
<accession>A0A6H5IWH1</accession>
<dbReference type="Proteomes" id="UP000479190">
    <property type="component" value="Unassembled WGS sequence"/>
</dbReference>
<reference evidence="5 6" key="1">
    <citation type="submission" date="2020-02" db="EMBL/GenBank/DDBJ databases">
        <authorList>
            <person name="Ferguson B K."/>
        </authorList>
    </citation>
    <scope>NUCLEOTIDE SEQUENCE [LARGE SCALE GENOMIC DNA]</scope>
</reference>
<dbReference type="PROSITE" id="PS50297">
    <property type="entry name" value="ANK_REP_REGION"/>
    <property type="match status" value="4"/>
</dbReference>
<feature type="repeat" description="ANK" evidence="3">
    <location>
        <begin position="270"/>
        <end position="302"/>
    </location>
</feature>
<dbReference type="Pfam" id="PF00023">
    <property type="entry name" value="Ank"/>
    <property type="match status" value="1"/>
</dbReference>
<keyword evidence="2 3" id="KW-0040">ANK repeat</keyword>
<feature type="repeat" description="ANK" evidence="3">
    <location>
        <begin position="343"/>
        <end position="371"/>
    </location>
</feature>
<evidence type="ECO:0000256" key="4">
    <source>
        <dbReference type="SAM" id="MobiDB-lite"/>
    </source>
</evidence>
<feature type="repeat" description="ANK" evidence="3">
    <location>
        <begin position="197"/>
        <end position="229"/>
    </location>
</feature>
<proteinExistence type="predicted"/>
<dbReference type="InterPro" id="IPR036770">
    <property type="entry name" value="Ankyrin_rpt-contain_sf"/>
</dbReference>
<evidence type="ECO:0000313" key="6">
    <source>
        <dbReference type="Proteomes" id="UP000479190"/>
    </source>
</evidence>
<feature type="region of interest" description="Disordered" evidence="4">
    <location>
        <begin position="1"/>
        <end position="24"/>
    </location>
</feature>
<dbReference type="Pfam" id="PF12796">
    <property type="entry name" value="Ank_2"/>
    <property type="match status" value="1"/>
</dbReference>
<dbReference type="OrthoDB" id="10252328at2759"/>
<organism evidence="5 6">
    <name type="scientific">Trichogramma brassicae</name>
    <dbReference type="NCBI Taxonomy" id="86971"/>
    <lineage>
        <taxon>Eukaryota</taxon>
        <taxon>Metazoa</taxon>
        <taxon>Ecdysozoa</taxon>
        <taxon>Arthropoda</taxon>
        <taxon>Hexapoda</taxon>
        <taxon>Insecta</taxon>
        <taxon>Pterygota</taxon>
        <taxon>Neoptera</taxon>
        <taxon>Endopterygota</taxon>
        <taxon>Hymenoptera</taxon>
        <taxon>Apocrita</taxon>
        <taxon>Proctotrupomorpha</taxon>
        <taxon>Chalcidoidea</taxon>
        <taxon>Trichogrammatidae</taxon>
        <taxon>Trichogramma</taxon>
    </lineage>
</organism>
<name>A0A6H5IWH1_9HYME</name>
<keyword evidence="6" id="KW-1185">Reference proteome</keyword>
<dbReference type="Gene3D" id="1.25.40.20">
    <property type="entry name" value="Ankyrin repeat-containing domain"/>
    <property type="match status" value="2"/>
</dbReference>
<gene>
    <name evidence="5" type="ORF">TBRA_LOCUS12007</name>
</gene>
<dbReference type="AlphaFoldDB" id="A0A6H5IWH1"/>
<evidence type="ECO:0000256" key="2">
    <source>
        <dbReference type="ARBA" id="ARBA00023043"/>
    </source>
</evidence>
<dbReference type="PANTHER" id="PTHR24161:SF124">
    <property type="entry name" value="TRANSIENT RECEPTOR POTENTIAL CHANNEL PYREXIA"/>
    <property type="match status" value="1"/>
</dbReference>
<dbReference type="PANTHER" id="PTHR24161">
    <property type="entry name" value="ANK_REP_REGION DOMAIN-CONTAINING PROTEIN-RELATED"/>
    <property type="match status" value="1"/>
</dbReference>
<dbReference type="SMART" id="SM00248">
    <property type="entry name" value="ANK"/>
    <property type="match status" value="6"/>
</dbReference>
<evidence type="ECO:0000313" key="5">
    <source>
        <dbReference type="EMBL" id="CAB0040282.1"/>
    </source>
</evidence>
<feature type="repeat" description="ANK" evidence="3">
    <location>
        <begin position="162"/>
        <end position="194"/>
    </location>
</feature>
<protein>
    <submittedName>
        <fullName evidence="5">Uncharacterized protein</fullName>
    </submittedName>
</protein>
<sequence>MSDDESNESSHSSSDEIDDDDSEHANQLGKIRLDKLTSMRKEFNLKTESKRRRFLEQLSPLIKNWKVKLPNLRDLFLPREIDRLLSDALDDMVRNRSGNPGLIFYKFLVRTGYKDEPEIGKSGKPLLHRNTAVFHALKEDIDFLPELFRIYDRYDANYIHRSGMTHFHVACKFGCYDVVEKFLERGQDPNCLERRTAADSPLHFALHYDEFEVAELLLRNGADPNLADVDGTTALHLISKRFNDYDEVEGLFKACDDTQKTLQIDALDNMGRTPLHWALIWKYKKMTEILLRRGASPNVADADGSTPLHFICWNDDEDEMVKLFFKINDDLQQTVQVDARDKKGWTPLQYAVTRFLPSIVDLLLDNGADLSNFVFPNFKQFNELHESHSYGFGGNLKLKLASGAVAVVEHLEKRGFQLNRLNALAIMPLFGKYGLFQESEDLEKCWYDDEEFVREAKEIILIPNLTLYDFVRLRPKESAKLLAHKDYFELEHPHKLHKLPHRLNQLCDVHLCEKVSRRFFHRWALDSFMDLTRYGLPSLCCDIIIAQLMNKDLWHICLAAFLQTLEDNKKNVSSVSNNAKNKVTNVINNTVNKETSVTECNNERSVRAKRAPKKLKDYV</sequence>
<dbReference type="InterPro" id="IPR002110">
    <property type="entry name" value="Ankyrin_rpt"/>
</dbReference>